<dbReference type="KEGG" id="nja:NSJP_2038"/>
<keyword evidence="2" id="KW-1185">Reference proteome</keyword>
<dbReference type="EMBL" id="LT828648">
    <property type="protein sequence ID" value="SLM48210.1"/>
    <property type="molecule type" value="Genomic_DNA"/>
</dbReference>
<dbReference type="STRING" id="1325564.NSJP_2038"/>
<evidence type="ECO:0000313" key="2">
    <source>
        <dbReference type="Proteomes" id="UP000192042"/>
    </source>
</evidence>
<organism evidence="1 2">
    <name type="scientific">Nitrospira japonica</name>
    <dbReference type="NCBI Taxonomy" id="1325564"/>
    <lineage>
        <taxon>Bacteria</taxon>
        <taxon>Pseudomonadati</taxon>
        <taxon>Nitrospirota</taxon>
        <taxon>Nitrospiria</taxon>
        <taxon>Nitrospirales</taxon>
        <taxon>Nitrospiraceae</taxon>
        <taxon>Nitrospira</taxon>
    </lineage>
</organism>
<dbReference type="AlphaFoldDB" id="A0A1W1I5D9"/>
<dbReference type="Proteomes" id="UP000192042">
    <property type="component" value="Chromosome I"/>
</dbReference>
<proteinExistence type="predicted"/>
<reference evidence="1 2" key="1">
    <citation type="submission" date="2017-03" db="EMBL/GenBank/DDBJ databases">
        <authorList>
            <person name="Afonso C.L."/>
            <person name="Miller P.J."/>
            <person name="Scott M.A."/>
            <person name="Spackman E."/>
            <person name="Goraichik I."/>
            <person name="Dimitrov K.M."/>
            <person name="Suarez D.L."/>
            <person name="Swayne D.E."/>
        </authorList>
    </citation>
    <scope>NUCLEOTIDE SEQUENCE [LARGE SCALE GENOMIC DNA]</scope>
    <source>
        <strain evidence="1">Genome sequencing of Nitrospira japonica strain NJ11</strain>
    </source>
</reference>
<sequence>MLILGYFFVGILMQRLLTISGGG</sequence>
<evidence type="ECO:0000313" key="1">
    <source>
        <dbReference type="EMBL" id="SLM48210.1"/>
    </source>
</evidence>
<gene>
    <name evidence="1" type="ORF">NSJP_2038</name>
</gene>
<name>A0A1W1I5D9_9BACT</name>
<accession>A0A1W1I5D9</accession>
<protein>
    <submittedName>
        <fullName evidence="1">Uncharacterized protein</fullName>
    </submittedName>
</protein>